<dbReference type="InterPro" id="IPR020603">
    <property type="entry name" value="MraZ_dom"/>
</dbReference>
<dbReference type="CDD" id="cd16320">
    <property type="entry name" value="MraZ_N"/>
    <property type="match status" value="1"/>
</dbReference>
<evidence type="ECO:0000313" key="9">
    <source>
        <dbReference type="EMBL" id="RCX04742.1"/>
    </source>
</evidence>
<keyword evidence="5 7" id="KW-0238">DNA-binding</keyword>
<feature type="domain" description="SpoVT-AbrB" evidence="8">
    <location>
        <begin position="6"/>
        <end position="53"/>
    </location>
</feature>
<dbReference type="GO" id="GO:0005737">
    <property type="term" value="C:cytoplasm"/>
    <property type="evidence" value="ECO:0007669"/>
    <property type="project" value="UniProtKB-UniRule"/>
</dbReference>
<comment type="caution">
    <text evidence="9">The sequence shown here is derived from an EMBL/GenBank/DDBJ whole genome shotgun (WGS) entry which is preliminary data.</text>
</comment>
<keyword evidence="3" id="KW-0677">Repeat</keyword>
<comment type="subcellular location">
    <subcellularLocation>
        <location evidence="7">Cytoplasm</location>
        <location evidence="7">Nucleoid</location>
    </subcellularLocation>
</comment>
<dbReference type="Proteomes" id="UP000253517">
    <property type="component" value="Unassembled WGS sequence"/>
</dbReference>
<protein>
    <recommendedName>
        <fullName evidence="1 7">Transcriptional regulator MraZ</fullName>
    </recommendedName>
</protein>
<dbReference type="PROSITE" id="PS51740">
    <property type="entry name" value="SPOVT_ABRB"/>
    <property type="match status" value="2"/>
</dbReference>
<dbReference type="PANTHER" id="PTHR34701">
    <property type="entry name" value="TRANSCRIPTIONAL REGULATOR MRAZ"/>
    <property type="match status" value="1"/>
</dbReference>
<dbReference type="Gene3D" id="3.40.1550.20">
    <property type="entry name" value="Transcriptional regulator MraZ domain"/>
    <property type="match status" value="1"/>
</dbReference>
<dbReference type="HAMAP" id="MF_01008">
    <property type="entry name" value="MraZ"/>
    <property type="match status" value="1"/>
</dbReference>
<evidence type="ECO:0000256" key="1">
    <source>
        <dbReference type="ARBA" id="ARBA00013860"/>
    </source>
</evidence>
<sequence>MNLIGVHELKADEKARILLPSALKKQLLPYLEDGFILKRSVFQKCLELYPMKEWDKIMAKLNKLNRFVKKNNDFIRMYTAGVRIVEIDANGRLLIPKDLVNYAGIQGEIVLNAMGAWIEIWDREAYESTINDPRVDFASLAEEVMGSLGDDLQN</sequence>
<keyword evidence="2 7" id="KW-0963">Cytoplasm</keyword>
<dbReference type="GO" id="GO:0003700">
    <property type="term" value="F:DNA-binding transcription factor activity"/>
    <property type="evidence" value="ECO:0007669"/>
    <property type="project" value="UniProtKB-UniRule"/>
</dbReference>
<dbReference type="Pfam" id="PF02381">
    <property type="entry name" value="MraZ"/>
    <property type="match status" value="2"/>
</dbReference>
<dbReference type="GO" id="GO:2000143">
    <property type="term" value="P:negative regulation of DNA-templated transcription initiation"/>
    <property type="evidence" value="ECO:0007669"/>
    <property type="project" value="TreeGrafter"/>
</dbReference>
<dbReference type="InterPro" id="IPR003444">
    <property type="entry name" value="MraZ"/>
</dbReference>
<feature type="domain" description="SpoVT-AbrB" evidence="8">
    <location>
        <begin position="82"/>
        <end position="125"/>
    </location>
</feature>
<evidence type="ECO:0000256" key="2">
    <source>
        <dbReference type="ARBA" id="ARBA00022490"/>
    </source>
</evidence>
<evidence type="ECO:0000256" key="7">
    <source>
        <dbReference type="HAMAP-Rule" id="MF_01008"/>
    </source>
</evidence>
<organism evidence="9 10">
    <name type="scientific">Schleiferia thermophila</name>
    <dbReference type="NCBI Taxonomy" id="884107"/>
    <lineage>
        <taxon>Bacteria</taxon>
        <taxon>Pseudomonadati</taxon>
        <taxon>Bacteroidota</taxon>
        <taxon>Flavobacteriia</taxon>
        <taxon>Flavobacteriales</taxon>
        <taxon>Schleiferiaceae</taxon>
        <taxon>Schleiferia</taxon>
    </lineage>
</organism>
<proteinExistence type="inferred from homology"/>
<comment type="similarity">
    <text evidence="7">Belongs to the MraZ family.</text>
</comment>
<dbReference type="EMBL" id="QPJS01000001">
    <property type="protein sequence ID" value="RCX04742.1"/>
    <property type="molecule type" value="Genomic_DNA"/>
</dbReference>
<dbReference type="SUPFAM" id="SSF89447">
    <property type="entry name" value="AbrB/MazE/MraZ-like"/>
    <property type="match status" value="1"/>
</dbReference>
<keyword evidence="6 7" id="KW-0804">Transcription</keyword>
<reference evidence="9 10" key="1">
    <citation type="submission" date="2018-07" db="EMBL/GenBank/DDBJ databases">
        <title>Genomic Encyclopedia of Type Strains, Phase IV (KMG-IV): sequencing the most valuable type-strain genomes for metagenomic binning, comparative biology and taxonomic classification.</title>
        <authorList>
            <person name="Goeker M."/>
        </authorList>
    </citation>
    <scope>NUCLEOTIDE SEQUENCE [LARGE SCALE GENOMIC DNA]</scope>
    <source>
        <strain evidence="9 10">DSM 21410</strain>
    </source>
</reference>
<evidence type="ECO:0000256" key="3">
    <source>
        <dbReference type="ARBA" id="ARBA00022737"/>
    </source>
</evidence>
<keyword evidence="10" id="KW-1185">Reference proteome</keyword>
<evidence type="ECO:0000256" key="4">
    <source>
        <dbReference type="ARBA" id="ARBA00023015"/>
    </source>
</evidence>
<dbReference type="InterPro" id="IPR007159">
    <property type="entry name" value="SpoVT-AbrB_dom"/>
</dbReference>
<dbReference type="InterPro" id="IPR038619">
    <property type="entry name" value="MraZ_sf"/>
</dbReference>
<dbReference type="InterPro" id="IPR035644">
    <property type="entry name" value="MraZ_C"/>
</dbReference>
<name>A0A369A5W4_9FLAO</name>
<dbReference type="AlphaFoldDB" id="A0A369A5W4"/>
<dbReference type="InterPro" id="IPR037914">
    <property type="entry name" value="SpoVT-AbrB_sf"/>
</dbReference>
<keyword evidence="4 7" id="KW-0805">Transcription regulation</keyword>
<dbReference type="RefSeq" id="WP_037359653.1">
    <property type="nucleotide sequence ID" value="NZ_BHZF01000001.1"/>
</dbReference>
<dbReference type="InterPro" id="IPR035642">
    <property type="entry name" value="MraZ_N"/>
</dbReference>
<accession>A0A369A5W4</accession>
<evidence type="ECO:0000313" key="10">
    <source>
        <dbReference type="Proteomes" id="UP000253517"/>
    </source>
</evidence>
<comment type="subunit">
    <text evidence="7">Forms oligomers.</text>
</comment>
<dbReference type="PANTHER" id="PTHR34701:SF1">
    <property type="entry name" value="TRANSCRIPTIONAL REGULATOR MRAZ"/>
    <property type="match status" value="1"/>
</dbReference>
<evidence type="ECO:0000256" key="6">
    <source>
        <dbReference type="ARBA" id="ARBA00023163"/>
    </source>
</evidence>
<dbReference type="CDD" id="cd16321">
    <property type="entry name" value="MraZ_C"/>
    <property type="match status" value="1"/>
</dbReference>
<evidence type="ECO:0000259" key="8">
    <source>
        <dbReference type="PROSITE" id="PS51740"/>
    </source>
</evidence>
<dbReference type="GO" id="GO:0009295">
    <property type="term" value="C:nucleoid"/>
    <property type="evidence" value="ECO:0007669"/>
    <property type="project" value="UniProtKB-SubCell"/>
</dbReference>
<evidence type="ECO:0000256" key="5">
    <source>
        <dbReference type="ARBA" id="ARBA00023125"/>
    </source>
</evidence>
<dbReference type="GO" id="GO:0000976">
    <property type="term" value="F:transcription cis-regulatory region binding"/>
    <property type="evidence" value="ECO:0007669"/>
    <property type="project" value="TreeGrafter"/>
</dbReference>
<gene>
    <name evidence="7" type="primary">mraZ</name>
    <name evidence="9" type="ORF">DES35_10112</name>
</gene>